<dbReference type="GO" id="GO:0005220">
    <property type="term" value="F:inositol 1,4,5-trisphosphate-gated calcium channel activity"/>
    <property type="evidence" value="ECO:0007669"/>
    <property type="project" value="UniProtKB-UniRule"/>
</dbReference>
<evidence type="ECO:0000256" key="8">
    <source>
        <dbReference type="SAM" id="MobiDB-lite"/>
    </source>
</evidence>
<comment type="domain">
    <text evidence="7">The receptor contains a calcium channel in its C-terminal extremity. Its large N-terminal cytoplasmic region has the ligand-binding site in the N-terminus and modulatory sites in the middle portion immediately upstream of the channel region.</text>
</comment>
<dbReference type="PANTHER" id="PTHR13715:SF53">
    <property type="entry name" value="INOSITOL 1,4,5-TRISPHOSPHATE RECEPTOR TYPE 2"/>
    <property type="match status" value="1"/>
</dbReference>
<evidence type="ECO:0000256" key="1">
    <source>
        <dbReference type="ARBA" id="ARBA00004638"/>
    </source>
</evidence>
<dbReference type="GO" id="GO:0030658">
    <property type="term" value="C:transport vesicle membrane"/>
    <property type="evidence" value="ECO:0007669"/>
    <property type="project" value="UniProtKB-SubCell"/>
</dbReference>
<dbReference type="GO" id="GO:0005509">
    <property type="term" value="F:calcium ion binding"/>
    <property type="evidence" value="ECO:0007669"/>
    <property type="project" value="TreeGrafter"/>
</dbReference>
<evidence type="ECO:0000256" key="2">
    <source>
        <dbReference type="ARBA" id="ARBA00022737"/>
    </source>
</evidence>
<keyword evidence="7" id="KW-0406">Ion transport</keyword>
<comment type="subcellular location">
    <subcellularLocation>
        <location evidence="1">Cytoplasmic vesicle</location>
        <location evidence="1">Secretory vesicle membrane</location>
        <topology evidence="1">Multi-pass membrane protein</topology>
    </subcellularLocation>
    <subcellularLocation>
        <location evidence="7">Endoplasmic reticulum membrane</location>
        <topology evidence="7">Multi-pass membrane protein</topology>
    </subcellularLocation>
</comment>
<keyword evidence="7" id="KW-0106">Calcium</keyword>
<sequence length="629" mass="71317">MRVSLDAAGNEGSWFYIQPFWKLRSEGDNVVAGDKVVLMPVNAGQPLHASNIELLDNPGCKEVNAVNCNTSWKVVLFMKYSDYRDDVLKGGDVVRLFHAEQEKFLTCDEYEKKQHIFLRTTLRQSATSATSSKALWEIEVVHHDPCRGGAGQWNSLFRFKHLATGNYLAAEVPAHRKKWQTGEKTVYTLVSVPHGNDIASLFELDTTTLQRADCLVPRNSYVRLRHLCTNTWVTSTSIPIDTNEERPVMLKIGTCQTKEDKEAFAIISVPLSEVRDLDFANDANKVLAATVKKLEYGTITQNERRFVTKLLEDLIFFVSGVMNNGQEVLEVVITKPDRERQKLMREQNILAQIFGILKAPFKDKAGEGSMLRLEDLGDQRYAPYKYILRLCYRVLRHSQQDYRKNQEYIAKHFCVMQSQIGYDILAEDTITALLHNNRKLLEKHITAKEIETFVSLLRRNREPRSVLTRAPNQSSPTPQISPHPRPKSVLTCPRAPNQSSTAPCPKSVLTRPCAPNQSSTSDNLLDCSVLPDDIDEEEVWLYWIDSNKEPHGKAIRHLAQEAKEGTKADLEVLTYYSRSLVMSHAERAMSPCETNRCSLLKTVSLFLSSNNRADPAVTVTPYDDRSNLS</sequence>
<gene>
    <name evidence="10" type="primary">ITPR2</name>
</gene>
<dbReference type="InterPro" id="IPR016093">
    <property type="entry name" value="MIR_motif"/>
</dbReference>
<reference evidence="10" key="1">
    <citation type="submission" date="2025-08" db="UniProtKB">
        <authorList>
            <consortium name="Ensembl"/>
        </authorList>
    </citation>
    <scope>IDENTIFICATION</scope>
</reference>
<keyword evidence="11" id="KW-1185">Reference proteome</keyword>
<dbReference type="InterPro" id="IPR000493">
    <property type="entry name" value="InsP3_rcpt"/>
</dbReference>
<comment type="function">
    <text evidence="7">Receptor for inositol 1,4,5-trisphosphate, a second messenger that mediates the release of intracellular calcium.</text>
</comment>
<dbReference type="Gene3D" id="1.25.10.30">
    <property type="entry name" value="IP3 receptor type 1 binding core, RIH domain"/>
    <property type="match status" value="1"/>
</dbReference>
<comment type="subunit">
    <text evidence="6">Homotetramer. Interacts with CABP1. Interacts with BOK; regulates ITPR2 expression. Interacts with BCL2L10. Interacts with TRPC4. Interacts with CHGA and CHGB.</text>
</comment>
<feature type="domain" description="MIR" evidence="9">
    <location>
        <begin position="148"/>
        <end position="207"/>
    </location>
</feature>
<dbReference type="Ensembl" id="ENSLLET00000033237.1">
    <property type="protein sequence ID" value="ENSLLEP00000032015.1"/>
    <property type="gene ID" value="ENSLLEG00000019963.1"/>
</dbReference>
<dbReference type="InterPro" id="IPR015925">
    <property type="entry name" value="Ryanodine_IP3_receptor"/>
</dbReference>
<keyword evidence="2" id="KW-0677">Repeat</keyword>
<dbReference type="GO" id="GO:0005886">
    <property type="term" value="C:plasma membrane"/>
    <property type="evidence" value="ECO:0007669"/>
    <property type="project" value="TreeGrafter"/>
</dbReference>
<keyword evidence="7" id="KW-0813">Transport</keyword>
<dbReference type="GO" id="GO:0030667">
    <property type="term" value="C:secretory granule membrane"/>
    <property type="evidence" value="ECO:0007669"/>
    <property type="project" value="TreeGrafter"/>
</dbReference>
<keyword evidence="7" id="KW-1071">Ligand-gated ion channel</keyword>
<dbReference type="GO" id="GO:0051209">
    <property type="term" value="P:release of sequestered calcium ion into cytosol"/>
    <property type="evidence" value="ECO:0007669"/>
    <property type="project" value="UniProtKB-UniRule"/>
</dbReference>
<dbReference type="GO" id="GO:0016529">
    <property type="term" value="C:sarcoplasmic reticulum"/>
    <property type="evidence" value="ECO:0007669"/>
    <property type="project" value="TreeGrafter"/>
</dbReference>
<comment type="catalytic activity">
    <reaction evidence="4">
        <text>Ca(2+)(in) = Ca(2+)(out)</text>
        <dbReference type="Rhea" id="RHEA:29671"/>
        <dbReference type="ChEBI" id="CHEBI:29108"/>
    </reaction>
</comment>
<evidence type="ECO:0000259" key="9">
    <source>
        <dbReference type="PROSITE" id="PS50919"/>
    </source>
</evidence>
<accession>A0A8C5Q3M8</accession>
<keyword evidence="7" id="KW-0107">Calcium channel</keyword>
<organism evidence="10 11">
    <name type="scientific">Leptobrachium leishanense</name>
    <name type="common">Leishan spiny toad</name>
    <dbReference type="NCBI Taxonomy" id="445787"/>
    <lineage>
        <taxon>Eukaryota</taxon>
        <taxon>Metazoa</taxon>
        <taxon>Chordata</taxon>
        <taxon>Craniata</taxon>
        <taxon>Vertebrata</taxon>
        <taxon>Euteleostomi</taxon>
        <taxon>Amphibia</taxon>
        <taxon>Batrachia</taxon>
        <taxon>Anura</taxon>
        <taxon>Pelobatoidea</taxon>
        <taxon>Megophryidae</taxon>
        <taxon>Leptobrachium</taxon>
    </lineage>
</organism>
<keyword evidence="7" id="KW-0256">Endoplasmic reticulum</keyword>
<feature type="region of interest" description="Disordered" evidence="8">
    <location>
        <begin position="464"/>
        <end position="521"/>
    </location>
</feature>
<evidence type="ECO:0000313" key="11">
    <source>
        <dbReference type="Proteomes" id="UP000694569"/>
    </source>
</evidence>
<dbReference type="InterPro" id="IPR014821">
    <property type="entry name" value="Ins145_P3_rcpt"/>
</dbReference>
<dbReference type="GO" id="GO:0035091">
    <property type="term" value="F:phosphatidylinositol binding"/>
    <property type="evidence" value="ECO:0007669"/>
    <property type="project" value="TreeGrafter"/>
</dbReference>
<dbReference type="InterPro" id="IPR036300">
    <property type="entry name" value="MIR_dom_sf"/>
</dbReference>
<keyword evidence="7" id="KW-0109">Calcium transport</keyword>
<dbReference type="AlphaFoldDB" id="A0A8C5Q3M8"/>
<evidence type="ECO:0000256" key="6">
    <source>
        <dbReference type="ARBA" id="ARBA00061937"/>
    </source>
</evidence>
<dbReference type="Pfam" id="PF02815">
    <property type="entry name" value="MIR"/>
    <property type="match status" value="1"/>
</dbReference>
<dbReference type="InterPro" id="IPR035910">
    <property type="entry name" value="RyR/IP3R_RIH_dom_sf"/>
</dbReference>
<protein>
    <recommendedName>
        <fullName evidence="7">Inositol 1,4,5-trisphosphate receptor</fullName>
    </recommendedName>
</protein>
<evidence type="ECO:0000256" key="5">
    <source>
        <dbReference type="ARBA" id="ARBA00059076"/>
    </source>
</evidence>
<dbReference type="FunFam" id="1.25.10.30:FF:000001">
    <property type="entry name" value="Inositol 1,4,5-trisphosphate receptor, type 2"/>
    <property type="match status" value="1"/>
</dbReference>
<keyword evidence="7" id="KW-0407">Ion channel</keyword>
<reference evidence="10" key="2">
    <citation type="submission" date="2025-09" db="UniProtKB">
        <authorList>
            <consortium name="Ensembl"/>
        </authorList>
    </citation>
    <scope>IDENTIFICATION</scope>
</reference>
<dbReference type="PRINTS" id="PR00779">
    <property type="entry name" value="INSP3RECEPTR"/>
</dbReference>
<dbReference type="PANTHER" id="PTHR13715">
    <property type="entry name" value="RYANODINE RECEPTOR AND IP3 RECEPTOR"/>
    <property type="match status" value="1"/>
</dbReference>
<dbReference type="InterPro" id="IPR000699">
    <property type="entry name" value="RIH_dom"/>
</dbReference>
<dbReference type="SUPFAM" id="SSF82109">
    <property type="entry name" value="MIR domain"/>
    <property type="match status" value="2"/>
</dbReference>
<dbReference type="Proteomes" id="UP000694569">
    <property type="component" value="Unplaced"/>
</dbReference>
<evidence type="ECO:0000256" key="7">
    <source>
        <dbReference type="RuleBase" id="RU368044"/>
    </source>
</evidence>
<dbReference type="GeneTree" id="ENSGT00940000156039"/>
<dbReference type="FunFam" id="2.80.10.50:FF:000005">
    <property type="entry name" value="Inositol 1,4,5-trisphosphate receptor type 2"/>
    <property type="match status" value="1"/>
</dbReference>
<dbReference type="GO" id="GO:0070679">
    <property type="term" value="F:inositol 1,4,5 trisphosphate binding"/>
    <property type="evidence" value="ECO:0007669"/>
    <property type="project" value="UniProtKB-UniRule"/>
</dbReference>
<comment type="similarity">
    <text evidence="7">Belongs to the InsP3 receptor family.</text>
</comment>
<keyword evidence="3" id="KW-0968">Cytoplasmic vesicle</keyword>
<dbReference type="GO" id="GO:0005789">
    <property type="term" value="C:endoplasmic reticulum membrane"/>
    <property type="evidence" value="ECO:0007669"/>
    <property type="project" value="UniProtKB-SubCell"/>
</dbReference>
<dbReference type="PROSITE" id="PS50919">
    <property type="entry name" value="MIR"/>
    <property type="match status" value="2"/>
</dbReference>
<keyword evidence="7" id="KW-0472">Membrane</keyword>
<evidence type="ECO:0000256" key="4">
    <source>
        <dbReference type="ARBA" id="ARBA00036634"/>
    </source>
</evidence>
<name>A0A8C5Q3M8_9ANUR</name>
<dbReference type="SUPFAM" id="SSF100909">
    <property type="entry name" value="IP3 receptor type 1 binding core, domain 2"/>
    <property type="match status" value="1"/>
</dbReference>
<keyword evidence="7" id="KW-0675">Receptor</keyword>
<proteinExistence type="inferred from homology"/>
<dbReference type="SMART" id="SM00472">
    <property type="entry name" value="MIR"/>
    <property type="match status" value="3"/>
</dbReference>
<feature type="compositionally biased region" description="Polar residues" evidence="8">
    <location>
        <begin position="470"/>
        <end position="480"/>
    </location>
</feature>
<evidence type="ECO:0000256" key="3">
    <source>
        <dbReference type="ARBA" id="ARBA00023329"/>
    </source>
</evidence>
<comment type="function">
    <text evidence="5">Inositol 1,4,5-trisphosphate-gated calcium channel that upon inositol 1,4,5-trisphosphate binding transports calcium from the endoplasmic reticulum lumen to cytoplasm. Exists in two states; a long-lived closed state where the channel is essentially 'parked' with only very rare visits to an open state and that ligands facilitate the transition from the 'parked' state into a 'drive' mode represented by periods of bursting activity.</text>
</comment>
<dbReference type="Gene3D" id="2.80.10.50">
    <property type="match status" value="2"/>
</dbReference>
<dbReference type="Pfam" id="PF08709">
    <property type="entry name" value="Ins145_P3_rec"/>
    <property type="match status" value="1"/>
</dbReference>
<feature type="domain" description="MIR" evidence="9">
    <location>
        <begin position="85"/>
        <end position="141"/>
    </location>
</feature>
<dbReference type="Pfam" id="PF01365">
    <property type="entry name" value="RYDR_ITPR"/>
    <property type="match status" value="1"/>
</dbReference>
<evidence type="ECO:0000313" key="10">
    <source>
        <dbReference type="Ensembl" id="ENSLLEP00000032015.1"/>
    </source>
</evidence>